<comment type="caution">
    <text evidence="3">The sequence shown here is derived from an EMBL/GenBank/DDBJ whole genome shotgun (WGS) entry which is preliminary data.</text>
</comment>
<feature type="chain" id="PRO_5041662151" description="Root cap" evidence="2">
    <location>
        <begin position="24"/>
        <end position="585"/>
    </location>
</feature>
<dbReference type="PRINTS" id="PR01217">
    <property type="entry name" value="PRICHEXTENSN"/>
</dbReference>
<proteinExistence type="predicted"/>
<feature type="signal peptide" evidence="2">
    <location>
        <begin position="1"/>
        <end position="23"/>
    </location>
</feature>
<evidence type="ECO:0000313" key="3">
    <source>
        <dbReference type="EMBL" id="KAK2991563.1"/>
    </source>
</evidence>
<evidence type="ECO:0008006" key="5">
    <source>
        <dbReference type="Google" id="ProtNLM"/>
    </source>
</evidence>
<sequence>MAQPRTHYVVWIALLALIAAAGATPPGIANNPSHARCLIKKYKHCYNLEHVCPKFCPHHCTVECVSCKPICSGSTAPPPESESPPEETPTPPMATSPPPSVPSSPPPPPELTNPPSSLPSSPPPPAVTTPSPAPSSPPPSPLYSSPPPPTVTTPPPSLPSSPPPPVVTSPSPSPVSSPPPPTVTTPSPTPSPPPTIITPPPTESSPPLSPPSSPPPPPTTPTLPQPAENPPPSPLQYSPPPTPTSSTPTTSASPPPTPSTTPPSPPTTTTPSPPSATPSPPPLTPVSPKKVKCKNKDYPKCYTMEHVCPSSCPGGCEVDCVTCRPVCKCDMPGAVCQDPRFIGGDGITFYFHGKKDKEFCLVSDPNLHINAHFIGKRNQNMKRDFTWVQSIGILFDDHKIFIGAQKTSTWDNAIDRLGLTFDNEPIVLQETEDASWQPQNAPRVSIARVSKTNNVVVEVKGMFKITAKVVPITEEESKVHNYGITKDDCFAHLELGFKFLSLTDEVNGVLGQTYKTDYLSKVKMGVSMPVMGGEKMFATSSLFATDCSVARFKSGHDYDASSLSLELPSLSCSSGMDGRGVVCKR</sequence>
<evidence type="ECO:0000256" key="2">
    <source>
        <dbReference type="SAM" id="SignalP"/>
    </source>
</evidence>
<feature type="compositionally biased region" description="Pro residues" evidence="1">
    <location>
        <begin position="253"/>
        <end position="285"/>
    </location>
</feature>
<evidence type="ECO:0000313" key="4">
    <source>
        <dbReference type="Proteomes" id="UP001187471"/>
    </source>
</evidence>
<keyword evidence="2" id="KW-0732">Signal</keyword>
<name>A0AA88RKK6_9ASTE</name>
<organism evidence="3 4">
    <name type="scientific">Escallonia rubra</name>
    <dbReference type="NCBI Taxonomy" id="112253"/>
    <lineage>
        <taxon>Eukaryota</taxon>
        <taxon>Viridiplantae</taxon>
        <taxon>Streptophyta</taxon>
        <taxon>Embryophyta</taxon>
        <taxon>Tracheophyta</taxon>
        <taxon>Spermatophyta</taxon>
        <taxon>Magnoliopsida</taxon>
        <taxon>eudicotyledons</taxon>
        <taxon>Gunneridae</taxon>
        <taxon>Pentapetalae</taxon>
        <taxon>asterids</taxon>
        <taxon>campanulids</taxon>
        <taxon>Escalloniales</taxon>
        <taxon>Escalloniaceae</taxon>
        <taxon>Escallonia</taxon>
    </lineage>
</organism>
<dbReference type="AlphaFoldDB" id="A0AA88RKK6"/>
<protein>
    <recommendedName>
        <fullName evidence="5">Root cap</fullName>
    </recommendedName>
</protein>
<gene>
    <name evidence="3" type="ORF">RJ640_016598</name>
</gene>
<dbReference type="PANTHER" id="PTHR31656">
    <property type="entry name" value="ROOT CAP DOMAIN-CONTAINING PROTEIN"/>
    <property type="match status" value="1"/>
</dbReference>
<dbReference type="EMBL" id="JAVXUO010000518">
    <property type="protein sequence ID" value="KAK2991563.1"/>
    <property type="molecule type" value="Genomic_DNA"/>
</dbReference>
<accession>A0AA88RKK6</accession>
<feature type="compositionally biased region" description="Pro residues" evidence="1">
    <location>
        <begin position="76"/>
        <end position="243"/>
    </location>
</feature>
<feature type="region of interest" description="Disordered" evidence="1">
    <location>
        <begin position="75"/>
        <end position="291"/>
    </location>
</feature>
<dbReference type="InterPro" id="IPR009646">
    <property type="entry name" value="Root_cap"/>
</dbReference>
<evidence type="ECO:0000256" key="1">
    <source>
        <dbReference type="SAM" id="MobiDB-lite"/>
    </source>
</evidence>
<keyword evidence="4" id="KW-1185">Reference proteome</keyword>
<reference evidence="3" key="1">
    <citation type="submission" date="2022-12" db="EMBL/GenBank/DDBJ databases">
        <title>Draft genome assemblies for two species of Escallonia (Escalloniales).</title>
        <authorList>
            <person name="Chanderbali A."/>
            <person name="Dervinis C."/>
            <person name="Anghel I."/>
            <person name="Soltis D."/>
            <person name="Soltis P."/>
            <person name="Zapata F."/>
        </authorList>
    </citation>
    <scope>NUCLEOTIDE SEQUENCE</scope>
    <source>
        <strain evidence="3">UCBG92.1500</strain>
        <tissue evidence="3">Leaf</tissue>
    </source>
</reference>
<dbReference type="Proteomes" id="UP001187471">
    <property type="component" value="Unassembled WGS sequence"/>
</dbReference>
<dbReference type="Pfam" id="PF06830">
    <property type="entry name" value="Root_cap"/>
    <property type="match status" value="1"/>
</dbReference>